<comment type="caution">
    <text evidence="2">The sequence shown here is derived from an EMBL/GenBank/DDBJ whole genome shotgun (WGS) entry which is preliminary data.</text>
</comment>
<dbReference type="EMBL" id="MCFA01000003">
    <property type="protein sequence ID" value="ORY19236.1"/>
    <property type="molecule type" value="Genomic_DNA"/>
</dbReference>
<dbReference type="Proteomes" id="UP000193144">
    <property type="component" value="Unassembled WGS sequence"/>
</dbReference>
<accession>A0A1Y2A9R5</accession>
<dbReference type="AlphaFoldDB" id="A0A1Y2A9R5"/>
<organism evidence="2 3">
    <name type="scientific">Clohesyomyces aquaticus</name>
    <dbReference type="NCBI Taxonomy" id="1231657"/>
    <lineage>
        <taxon>Eukaryota</taxon>
        <taxon>Fungi</taxon>
        <taxon>Dikarya</taxon>
        <taxon>Ascomycota</taxon>
        <taxon>Pezizomycotina</taxon>
        <taxon>Dothideomycetes</taxon>
        <taxon>Pleosporomycetidae</taxon>
        <taxon>Pleosporales</taxon>
        <taxon>Lindgomycetaceae</taxon>
        <taxon>Clohesyomyces</taxon>
    </lineage>
</organism>
<proteinExistence type="predicted"/>
<evidence type="ECO:0000313" key="3">
    <source>
        <dbReference type="Proteomes" id="UP000193144"/>
    </source>
</evidence>
<feature type="region of interest" description="Disordered" evidence="1">
    <location>
        <begin position="1"/>
        <end position="64"/>
    </location>
</feature>
<reference evidence="2 3" key="1">
    <citation type="submission" date="2016-07" db="EMBL/GenBank/DDBJ databases">
        <title>Pervasive Adenine N6-methylation of Active Genes in Fungi.</title>
        <authorList>
            <consortium name="DOE Joint Genome Institute"/>
            <person name="Mondo S.J."/>
            <person name="Dannebaum R.O."/>
            <person name="Kuo R.C."/>
            <person name="Labutti K."/>
            <person name="Haridas S."/>
            <person name="Kuo A."/>
            <person name="Salamov A."/>
            <person name="Ahrendt S.R."/>
            <person name="Lipzen A."/>
            <person name="Sullivan W."/>
            <person name="Andreopoulos W.B."/>
            <person name="Clum A."/>
            <person name="Lindquist E."/>
            <person name="Daum C."/>
            <person name="Ramamoorthy G.K."/>
            <person name="Gryganskyi A."/>
            <person name="Culley D."/>
            <person name="Magnuson J.K."/>
            <person name="James T.Y."/>
            <person name="O'Malley M.A."/>
            <person name="Stajich J.E."/>
            <person name="Spatafora J.W."/>
            <person name="Visel A."/>
            <person name="Grigoriev I.V."/>
        </authorList>
    </citation>
    <scope>NUCLEOTIDE SEQUENCE [LARGE SCALE GENOMIC DNA]</scope>
    <source>
        <strain evidence="2 3">CBS 115471</strain>
    </source>
</reference>
<evidence type="ECO:0000256" key="1">
    <source>
        <dbReference type="SAM" id="MobiDB-lite"/>
    </source>
</evidence>
<feature type="compositionally biased region" description="Polar residues" evidence="1">
    <location>
        <begin position="54"/>
        <end position="64"/>
    </location>
</feature>
<name>A0A1Y2A9R5_9PLEO</name>
<evidence type="ECO:0000313" key="2">
    <source>
        <dbReference type="EMBL" id="ORY19236.1"/>
    </source>
</evidence>
<keyword evidence="3" id="KW-1185">Reference proteome</keyword>
<protein>
    <submittedName>
        <fullName evidence="2">Uncharacterized protein</fullName>
    </submittedName>
</protein>
<sequence length="145" mass="15664">MPQPAAASIAAHNHQSLVLTPPAPSMDPNQHSLRGRRSRSPSPILSSSPPPNILDNTPSSPQTPTEAYVKAILRVINKLDKAKVGLLVELSYLEALVENAILGEDDMKLNLEQARSIEKAFVNVRGSKSRFSFRAVLSCATARKG</sequence>
<gene>
    <name evidence="2" type="ORF">BCR34DRAFT_582410</name>
</gene>